<name>A0A4R0YLB0_9GAMM</name>
<dbReference type="Proteomes" id="UP000291822">
    <property type="component" value="Unassembled WGS sequence"/>
</dbReference>
<dbReference type="GO" id="GO:0005524">
    <property type="term" value="F:ATP binding"/>
    <property type="evidence" value="ECO:0007669"/>
    <property type="project" value="UniProtKB-KW"/>
</dbReference>
<comment type="catalytic activity">
    <reaction evidence="1">
        <text>ATP + protein L-histidine = ADP + protein N-phospho-L-histidine.</text>
        <dbReference type="EC" id="2.7.13.3"/>
    </reaction>
</comment>
<evidence type="ECO:0000259" key="12">
    <source>
        <dbReference type="PROSITE" id="PS50109"/>
    </source>
</evidence>
<dbReference type="GO" id="GO:0000155">
    <property type="term" value="F:phosphorelay sensor kinase activity"/>
    <property type="evidence" value="ECO:0007669"/>
    <property type="project" value="InterPro"/>
</dbReference>
<keyword evidence="15" id="KW-1185">Reference proteome</keyword>
<dbReference type="CDD" id="cd00075">
    <property type="entry name" value="HATPase"/>
    <property type="match status" value="1"/>
</dbReference>
<evidence type="ECO:0000256" key="6">
    <source>
        <dbReference type="ARBA" id="ARBA00022679"/>
    </source>
</evidence>
<dbReference type="Gene3D" id="1.10.8.500">
    <property type="entry name" value="HAMP domain in histidine kinase"/>
    <property type="match status" value="1"/>
</dbReference>
<keyword evidence="8 14" id="KW-0418">Kinase</keyword>
<dbReference type="InterPro" id="IPR050980">
    <property type="entry name" value="2C_sensor_his_kinase"/>
</dbReference>
<keyword evidence="11" id="KW-0472">Membrane</keyword>
<dbReference type="Gene3D" id="1.10.287.130">
    <property type="match status" value="1"/>
</dbReference>
<feature type="transmembrane region" description="Helical" evidence="11">
    <location>
        <begin position="41"/>
        <end position="64"/>
    </location>
</feature>
<dbReference type="Pfam" id="PF00672">
    <property type="entry name" value="HAMP"/>
    <property type="match status" value="1"/>
</dbReference>
<dbReference type="PANTHER" id="PTHR44936">
    <property type="entry name" value="SENSOR PROTEIN CREC"/>
    <property type="match status" value="1"/>
</dbReference>
<dbReference type="InterPro" id="IPR005467">
    <property type="entry name" value="His_kinase_dom"/>
</dbReference>
<dbReference type="CDD" id="cd00082">
    <property type="entry name" value="HisKA"/>
    <property type="match status" value="1"/>
</dbReference>
<dbReference type="PRINTS" id="PR00344">
    <property type="entry name" value="BCTRLSENSOR"/>
</dbReference>
<keyword evidence="4" id="KW-1003">Cell membrane</keyword>
<dbReference type="InterPro" id="IPR003660">
    <property type="entry name" value="HAMP_dom"/>
</dbReference>
<reference evidence="14 15" key="1">
    <citation type="submission" date="2019-02" db="EMBL/GenBank/DDBJ databases">
        <title>Dyella amyloliquefaciens sp. nov., isolated from forest soil.</title>
        <authorList>
            <person name="Gao Z.-H."/>
            <person name="Qiu L.-H."/>
        </authorList>
    </citation>
    <scope>NUCLEOTIDE SEQUENCE [LARGE SCALE GENOMIC DNA]</scope>
    <source>
        <strain evidence="14 15">KACC 12747</strain>
    </source>
</reference>
<evidence type="ECO:0000256" key="7">
    <source>
        <dbReference type="ARBA" id="ARBA00022741"/>
    </source>
</evidence>
<evidence type="ECO:0000256" key="5">
    <source>
        <dbReference type="ARBA" id="ARBA00022553"/>
    </source>
</evidence>
<dbReference type="EMBL" id="SJTG01000006">
    <property type="protein sequence ID" value="TCI06383.1"/>
    <property type="molecule type" value="Genomic_DNA"/>
</dbReference>
<comment type="caution">
    <text evidence="14">The sequence shown here is derived from an EMBL/GenBank/DDBJ whole genome shotgun (WGS) entry which is preliminary data.</text>
</comment>
<dbReference type="InterPro" id="IPR036097">
    <property type="entry name" value="HisK_dim/P_sf"/>
</dbReference>
<evidence type="ECO:0000256" key="4">
    <source>
        <dbReference type="ARBA" id="ARBA00022475"/>
    </source>
</evidence>
<evidence type="ECO:0000256" key="2">
    <source>
        <dbReference type="ARBA" id="ARBA00004651"/>
    </source>
</evidence>
<dbReference type="SUPFAM" id="SSF55874">
    <property type="entry name" value="ATPase domain of HSP90 chaperone/DNA topoisomerase II/histidine kinase"/>
    <property type="match status" value="1"/>
</dbReference>
<dbReference type="SUPFAM" id="SSF158472">
    <property type="entry name" value="HAMP domain-like"/>
    <property type="match status" value="1"/>
</dbReference>
<dbReference type="PROSITE" id="PS50885">
    <property type="entry name" value="HAMP"/>
    <property type="match status" value="1"/>
</dbReference>
<dbReference type="GO" id="GO:0005886">
    <property type="term" value="C:plasma membrane"/>
    <property type="evidence" value="ECO:0007669"/>
    <property type="project" value="UniProtKB-SubCell"/>
</dbReference>
<keyword evidence="6" id="KW-0808">Transferase</keyword>
<dbReference type="SMART" id="SM00388">
    <property type="entry name" value="HisKA"/>
    <property type="match status" value="1"/>
</dbReference>
<feature type="domain" description="Histidine kinase" evidence="12">
    <location>
        <begin position="249"/>
        <end position="447"/>
    </location>
</feature>
<keyword evidence="7" id="KW-0547">Nucleotide-binding</keyword>
<dbReference type="InterPro" id="IPR004358">
    <property type="entry name" value="Sig_transdc_His_kin-like_C"/>
</dbReference>
<evidence type="ECO:0000256" key="3">
    <source>
        <dbReference type="ARBA" id="ARBA00012438"/>
    </source>
</evidence>
<evidence type="ECO:0000256" key="10">
    <source>
        <dbReference type="SAM" id="MobiDB-lite"/>
    </source>
</evidence>
<dbReference type="Gene3D" id="3.30.565.10">
    <property type="entry name" value="Histidine kinase-like ATPase, C-terminal domain"/>
    <property type="match status" value="1"/>
</dbReference>
<evidence type="ECO:0000259" key="13">
    <source>
        <dbReference type="PROSITE" id="PS50885"/>
    </source>
</evidence>
<dbReference type="EC" id="2.7.13.3" evidence="3"/>
<evidence type="ECO:0000256" key="8">
    <source>
        <dbReference type="ARBA" id="ARBA00022777"/>
    </source>
</evidence>
<evidence type="ECO:0000313" key="14">
    <source>
        <dbReference type="EMBL" id="TCI06383.1"/>
    </source>
</evidence>
<dbReference type="SUPFAM" id="SSF47384">
    <property type="entry name" value="Homodimeric domain of signal transducing histidine kinase"/>
    <property type="match status" value="1"/>
</dbReference>
<dbReference type="PROSITE" id="PS50109">
    <property type="entry name" value="HIS_KIN"/>
    <property type="match status" value="1"/>
</dbReference>
<keyword evidence="11" id="KW-1133">Transmembrane helix</keyword>
<feature type="transmembrane region" description="Helical" evidence="11">
    <location>
        <begin position="166"/>
        <end position="188"/>
    </location>
</feature>
<evidence type="ECO:0000256" key="9">
    <source>
        <dbReference type="ARBA" id="ARBA00022840"/>
    </source>
</evidence>
<dbReference type="CDD" id="cd06225">
    <property type="entry name" value="HAMP"/>
    <property type="match status" value="1"/>
</dbReference>
<dbReference type="AlphaFoldDB" id="A0A4R0YLB0"/>
<comment type="subcellular location">
    <subcellularLocation>
        <location evidence="2">Cell membrane</location>
        <topology evidence="2">Multi-pass membrane protein</topology>
    </subcellularLocation>
</comment>
<sequence>MSRAFARPSKTIPNRPGASSPCAAPAICSLASRIEPGMTRLYLRIYLTVVASLLVFAAAFAWVWHSRGGPYDTTMHSQVQVIANALPPARAPMADQQQTLDRLAQGLPVRLALLDASRRLIAQSRPRPGIDDQPAVPRAGEALWMLHLPDGRWLQASLPRGGHQPLHVLLLSLFTLAAIIGVLVLPVVRRITARLERLQQAVESLGAGDLRARVAVEGQDEVARLAQSFNQAANRIEALVGHHKSLLANASHELRTPLTRIRLTLELIAPSVNEERRDGLQQDIGELDALIDEILLASRLEALPHLEATEAVDLLALAAEESARHGGVDLEGAPATVKGDPRLLLRLLRNLLDNASRHGIPPVQVRLQVADGRAELVVRDHGPGVPEGECASVFEPFYRGSAARDRAGTGLGLSLARQIARHHGGELACRYEPDGAFAFVLSLPVAS</sequence>
<dbReference type="PANTHER" id="PTHR44936:SF10">
    <property type="entry name" value="SENSOR PROTEIN RSTB"/>
    <property type="match status" value="1"/>
</dbReference>
<feature type="domain" description="HAMP" evidence="13">
    <location>
        <begin position="189"/>
        <end position="241"/>
    </location>
</feature>
<organism evidence="14 15">
    <name type="scientific">Dyella soli</name>
    <dbReference type="NCBI Taxonomy" id="522319"/>
    <lineage>
        <taxon>Bacteria</taxon>
        <taxon>Pseudomonadati</taxon>
        <taxon>Pseudomonadota</taxon>
        <taxon>Gammaproteobacteria</taxon>
        <taxon>Lysobacterales</taxon>
        <taxon>Rhodanobacteraceae</taxon>
        <taxon>Dyella</taxon>
    </lineage>
</organism>
<dbReference type="Pfam" id="PF00512">
    <property type="entry name" value="HisKA"/>
    <property type="match status" value="1"/>
</dbReference>
<dbReference type="InterPro" id="IPR036890">
    <property type="entry name" value="HATPase_C_sf"/>
</dbReference>
<dbReference type="InterPro" id="IPR003661">
    <property type="entry name" value="HisK_dim/P_dom"/>
</dbReference>
<keyword evidence="11" id="KW-0812">Transmembrane</keyword>
<keyword evidence="5" id="KW-0597">Phosphoprotein</keyword>
<gene>
    <name evidence="14" type="ORF">EZM97_33390</name>
</gene>
<dbReference type="Pfam" id="PF02518">
    <property type="entry name" value="HATPase_c"/>
    <property type="match status" value="1"/>
</dbReference>
<evidence type="ECO:0000256" key="11">
    <source>
        <dbReference type="SAM" id="Phobius"/>
    </source>
</evidence>
<feature type="region of interest" description="Disordered" evidence="10">
    <location>
        <begin position="1"/>
        <end position="20"/>
    </location>
</feature>
<proteinExistence type="predicted"/>
<dbReference type="InterPro" id="IPR003594">
    <property type="entry name" value="HATPase_dom"/>
</dbReference>
<keyword evidence="9" id="KW-0067">ATP-binding</keyword>
<evidence type="ECO:0000256" key="1">
    <source>
        <dbReference type="ARBA" id="ARBA00000085"/>
    </source>
</evidence>
<protein>
    <recommendedName>
        <fullName evidence="3">histidine kinase</fullName>
        <ecNumber evidence="3">2.7.13.3</ecNumber>
    </recommendedName>
</protein>
<accession>A0A4R0YLB0</accession>
<dbReference type="SMART" id="SM00304">
    <property type="entry name" value="HAMP"/>
    <property type="match status" value="1"/>
</dbReference>
<evidence type="ECO:0000313" key="15">
    <source>
        <dbReference type="Proteomes" id="UP000291822"/>
    </source>
</evidence>
<dbReference type="SMART" id="SM00387">
    <property type="entry name" value="HATPase_c"/>
    <property type="match status" value="1"/>
</dbReference>